<evidence type="ECO:0000313" key="2">
    <source>
        <dbReference type="Proteomes" id="UP000622707"/>
    </source>
</evidence>
<dbReference type="RefSeq" id="WP_201689614.1">
    <property type="nucleotide sequence ID" value="NZ_JAEQND010000006.1"/>
</dbReference>
<proteinExistence type="predicted"/>
<sequence>MTEGRRAFQASRRALLLAGAAAALPLRAQPQQPFRLGLLTQGDDERYSPQTLLRGFPDAPGGRSEPAAQIALNDSLVTLQMAGRNGAELVALEAPAAADLPATLQQLLQQRVQHVVLELPAPGVAAVAAAARGKDVMLFNAAAPEDALRAAQCATNLLHTLPSHAMQMDAIAQLLVARKWSKPLVLVGPTPGDRLLQAAWQRSAKRFAVRPVAERSFKLSNDPRERELGNVRLLTSERDYDAVVVLDAQGEFAQGVPYRTVLPRPVLGSNGLVAQAWSPFHERNGGPQLTRRFLRRANRWMTSYDWATWMAARCAAEVAGAYIKAGIAQQVQALRQGAVAVDGYKGQRLTFRAWDGQLRQPLLLAYGGGVADVAPLEGFLHPRITLDTLGYDAPETGCKAS</sequence>
<dbReference type="EMBL" id="JAEQND010000006">
    <property type="protein sequence ID" value="MBL0425748.1"/>
    <property type="molecule type" value="Genomic_DNA"/>
</dbReference>
<comment type="caution">
    <text evidence="1">The sequence shown here is derived from an EMBL/GenBank/DDBJ whole genome shotgun (WGS) entry which is preliminary data.</text>
</comment>
<dbReference type="Gene3D" id="3.40.50.2300">
    <property type="match status" value="2"/>
</dbReference>
<dbReference type="SUPFAM" id="SSF53822">
    <property type="entry name" value="Periplasmic binding protein-like I"/>
    <property type="match status" value="1"/>
</dbReference>
<protein>
    <submittedName>
        <fullName evidence="1">Branched-chain amino acid ABC transporter substrate-binding protein</fullName>
    </submittedName>
</protein>
<accession>A0ABS1JNE7</accession>
<evidence type="ECO:0000313" key="1">
    <source>
        <dbReference type="EMBL" id="MBL0425748.1"/>
    </source>
</evidence>
<gene>
    <name evidence="1" type="ORF">JI746_11570</name>
</gene>
<dbReference type="Proteomes" id="UP000622707">
    <property type="component" value="Unassembled WGS sequence"/>
</dbReference>
<organism evidence="1 2">
    <name type="scientific">Ramlibacter alkalitolerans</name>
    <dbReference type="NCBI Taxonomy" id="2039631"/>
    <lineage>
        <taxon>Bacteria</taxon>
        <taxon>Pseudomonadati</taxon>
        <taxon>Pseudomonadota</taxon>
        <taxon>Betaproteobacteria</taxon>
        <taxon>Burkholderiales</taxon>
        <taxon>Comamonadaceae</taxon>
        <taxon>Ramlibacter</taxon>
    </lineage>
</organism>
<reference evidence="1 2" key="1">
    <citation type="journal article" date="2017" name="Int. J. Syst. Evol. Microbiol.">
        <title>Ramlibacter alkalitolerans sp. nov., alkali-tolerant bacterium isolated from soil of ginseng.</title>
        <authorList>
            <person name="Lee D.H."/>
            <person name="Cha C.J."/>
        </authorList>
    </citation>
    <scope>NUCLEOTIDE SEQUENCE [LARGE SCALE GENOMIC DNA]</scope>
    <source>
        <strain evidence="1 2">KACC 19305</strain>
    </source>
</reference>
<name>A0ABS1JNE7_9BURK</name>
<keyword evidence="2" id="KW-1185">Reference proteome</keyword>
<dbReference type="InterPro" id="IPR028082">
    <property type="entry name" value="Peripla_BP_I"/>
</dbReference>